<evidence type="ECO:0000313" key="2">
    <source>
        <dbReference type="EMBL" id="MBZ4037541.1"/>
    </source>
</evidence>
<protein>
    <submittedName>
        <fullName evidence="2">Uncharacterized protein</fullName>
    </submittedName>
</protein>
<comment type="caution">
    <text evidence="2">The sequence shown here is derived from an EMBL/GenBank/DDBJ whole genome shotgun (WGS) entry which is preliminary data.</text>
</comment>
<feature type="chain" id="PRO_5040937942" evidence="1">
    <location>
        <begin position="19"/>
        <end position="156"/>
    </location>
</feature>
<gene>
    <name evidence="2" type="ORF">K6T82_22460</name>
</gene>
<dbReference type="Proteomes" id="UP001139366">
    <property type="component" value="Unassembled WGS sequence"/>
</dbReference>
<evidence type="ECO:0000313" key="3">
    <source>
        <dbReference type="Proteomes" id="UP001139366"/>
    </source>
</evidence>
<feature type="signal peptide" evidence="1">
    <location>
        <begin position="1"/>
        <end position="18"/>
    </location>
</feature>
<sequence>MKKKIYLLLLLVINLISAQEKENDYFIFYKGGEKYLKPIKYVLYNKSEGNIKREKEGKVFFNIASERFVFDQGKHKMDTCSLHFLNEIKIENAIALRDNEVTFYKNKVKKTKSYKKTGFINPFPISNVHPYFKIYILEKTDKEVIKYESDWEYSDF</sequence>
<proteinExistence type="predicted"/>
<organism evidence="2 3">
    <name type="scientific">Flavobacterium potami</name>
    <dbReference type="NCBI Taxonomy" id="2872310"/>
    <lineage>
        <taxon>Bacteria</taxon>
        <taxon>Pseudomonadati</taxon>
        <taxon>Bacteroidota</taxon>
        <taxon>Flavobacteriia</taxon>
        <taxon>Flavobacteriales</taxon>
        <taxon>Flavobacteriaceae</taxon>
        <taxon>Flavobacterium</taxon>
    </lineage>
</organism>
<reference evidence="2 3" key="1">
    <citation type="journal article" date="2023" name="Antonie Van Leeuwenhoek">
        <title>Flavobacterium potami sp. nov., a multi-metal resistance genes harbouring bacterium isolated from shallow river silt.</title>
        <authorList>
            <person name="Li S."/>
            <person name="Mao S."/>
            <person name="Mu W."/>
            <person name="Guo B."/>
            <person name="Li C."/>
            <person name="Zhu Q."/>
            <person name="Hou X."/>
            <person name="Zhao Y."/>
            <person name="Wei S."/>
            <person name="Liu H."/>
            <person name="Liu A."/>
        </authorList>
    </citation>
    <scope>NUCLEOTIDE SEQUENCE [LARGE SCALE GENOMIC DNA]</scope>
    <source>
        <strain evidence="2 3">17A</strain>
    </source>
</reference>
<dbReference type="AlphaFoldDB" id="A0A9X1HE91"/>
<dbReference type="RefSeq" id="WP_223710972.1">
    <property type="nucleotide sequence ID" value="NZ_JAINUY010000009.1"/>
</dbReference>
<keyword evidence="3" id="KW-1185">Reference proteome</keyword>
<name>A0A9X1HE91_9FLAO</name>
<evidence type="ECO:0000256" key="1">
    <source>
        <dbReference type="SAM" id="SignalP"/>
    </source>
</evidence>
<accession>A0A9X1HE91</accession>
<keyword evidence="1" id="KW-0732">Signal</keyword>
<dbReference type="EMBL" id="JAINUY010000009">
    <property type="protein sequence ID" value="MBZ4037541.1"/>
    <property type="molecule type" value="Genomic_DNA"/>
</dbReference>